<dbReference type="EMBL" id="CP006731">
    <property type="protein sequence ID" value="AHB71953.1"/>
    <property type="molecule type" value="Genomic_DNA"/>
</dbReference>
<dbReference type="InterPro" id="IPR010006">
    <property type="entry name" value="Phage_P4_Psu"/>
</dbReference>
<dbReference type="Proteomes" id="UP000018545">
    <property type="component" value="Chromosome"/>
</dbReference>
<evidence type="ECO:0000313" key="1">
    <source>
        <dbReference type="EMBL" id="AHB71953.1"/>
    </source>
</evidence>
<gene>
    <name evidence="1" type="ORF">P262_05049</name>
</gene>
<accession>V5U3J4</accession>
<reference evidence="1 2" key="1">
    <citation type="journal article" date="2014" name="Genome Announc.">
        <title>Complete Genome Sequence of Cronobacter sakazakii Strain CMCC 45402.</title>
        <authorList>
            <person name="Zhao Z."/>
            <person name="Wang L."/>
            <person name="Wang B."/>
            <person name="Liang H."/>
            <person name="Ye Q."/>
            <person name="Zeng M."/>
        </authorList>
    </citation>
    <scope>NUCLEOTIDE SEQUENCE [LARGE SCALE GENOMIC DNA]</scope>
    <source>
        <strain evidence="2">45402</strain>
    </source>
</reference>
<dbReference type="RefSeq" id="WP_023899508.1">
    <property type="nucleotide sequence ID" value="NC_023032.1"/>
</dbReference>
<dbReference type="HOGENOM" id="CLU_123898_0_0_6"/>
<dbReference type="Pfam" id="PF07455">
    <property type="entry name" value="Psu"/>
    <property type="match status" value="1"/>
</dbReference>
<dbReference type="KEGG" id="csi:P262_05049"/>
<organism evidence="1 2">
    <name type="scientific">Cronobacter malonaticus</name>
    <dbReference type="NCBI Taxonomy" id="413503"/>
    <lineage>
        <taxon>Bacteria</taxon>
        <taxon>Pseudomonadati</taxon>
        <taxon>Pseudomonadota</taxon>
        <taxon>Gammaproteobacteria</taxon>
        <taxon>Enterobacterales</taxon>
        <taxon>Enterobacteriaceae</taxon>
        <taxon>Cronobacter</taxon>
    </lineage>
</organism>
<evidence type="ECO:0000313" key="2">
    <source>
        <dbReference type="Proteomes" id="UP000018545"/>
    </source>
</evidence>
<name>V5U3J4_9ENTR</name>
<sequence>MTTLQKAFETCQADKSAWLQRRAELAQTGQAYREQLAADNRNGQRLQMLREIIDVKKWEINQAAGRYIRSHEEVQRISIRNRLNDFMRAHGAALAAALAPELMNYSGQHPAVQHCAMQHSLDYLREALQVWLSAGEKINYSAQDEDILTAIGFRPDAASRDDNREKFTPAQNLNYTHRRAELAAHQNR</sequence>
<protein>
    <submittedName>
        <fullName evidence="1">Phage polarity suppression protein</fullName>
    </submittedName>
</protein>
<proteinExistence type="predicted"/>
<dbReference type="AlphaFoldDB" id="V5U3J4"/>
<dbReference type="Gene3D" id="1.20.58.1090">
    <property type="entry name" value="Phage polarity suppression protein monomer"/>
    <property type="match status" value="1"/>
</dbReference>
<dbReference type="PATRIC" id="fig|1401659.3.peg.3557"/>